<dbReference type="Proteomes" id="UP000729402">
    <property type="component" value="Unassembled WGS sequence"/>
</dbReference>
<keyword evidence="3" id="KW-1185">Reference proteome</keyword>
<protein>
    <submittedName>
        <fullName evidence="2">Uncharacterized protein</fullName>
    </submittedName>
</protein>
<accession>A0A8J5WGB0</accession>
<sequence length="73" mass="7541">MMQSAKAAVSSSGAPATTADDDACSSNVTSWYACLAGISVEVKCGGVGQAQYHLEVTCRRTSRARTPADSSRI</sequence>
<comment type="caution">
    <text evidence="2">The sequence shown here is derived from an EMBL/GenBank/DDBJ whole genome shotgun (WGS) entry which is preliminary data.</text>
</comment>
<dbReference type="PROSITE" id="PS51257">
    <property type="entry name" value="PROKAR_LIPOPROTEIN"/>
    <property type="match status" value="1"/>
</dbReference>
<name>A0A8J5WGB0_ZIZPA</name>
<evidence type="ECO:0000313" key="2">
    <source>
        <dbReference type="EMBL" id="KAG8090615.1"/>
    </source>
</evidence>
<evidence type="ECO:0000313" key="3">
    <source>
        <dbReference type="Proteomes" id="UP000729402"/>
    </source>
</evidence>
<feature type="region of interest" description="Disordered" evidence="1">
    <location>
        <begin position="1"/>
        <end position="24"/>
    </location>
</feature>
<dbReference type="AlphaFoldDB" id="A0A8J5WGB0"/>
<feature type="compositionally biased region" description="Polar residues" evidence="1">
    <location>
        <begin position="1"/>
        <end position="15"/>
    </location>
</feature>
<organism evidence="2 3">
    <name type="scientific">Zizania palustris</name>
    <name type="common">Northern wild rice</name>
    <dbReference type="NCBI Taxonomy" id="103762"/>
    <lineage>
        <taxon>Eukaryota</taxon>
        <taxon>Viridiplantae</taxon>
        <taxon>Streptophyta</taxon>
        <taxon>Embryophyta</taxon>
        <taxon>Tracheophyta</taxon>
        <taxon>Spermatophyta</taxon>
        <taxon>Magnoliopsida</taxon>
        <taxon>Liliopsida</taxon>
        <taxon>Poales</taxon>
        <taxon>Poaceae</taxon>
        <taxon>BOP clade</taxon>
        <taxon>Oryzoideae</taxon>
        <taxon>Oryzeae</taxon>
        <taxon>Zizaniinae</taxon>
        <taxon>Zizania</taxon>
    </lineage>
</organism>
<reference evidence="2" key="2">
    <citation type="submission" date="2021-02" db="EMBL/GenBank/DDBJ databases">
        <authorList>
            <person name="Kimball J.A."/>
            <person name="Haas M.W."/>
            <person name="Macchietto M."/>
            <person name="Kono T."/>
            <person name="Duquette J."/>
            <person name="Shao M."/>
        </authorList>
    </citation>
    <scope>NUCLEOTIDE SEQUENCE</scope>
    <source>
        <tissue evidence="2">Fresh leaf tissue</tissue>
    </source>
</reference>
<dbReference type="EMBL" id="JAAALK010000081">
    <property type="protein sequence ID" value="KAG8090615.1"/>
    <property type="molecule type" value="Genomic_DNA"/>
</dbReference>
<proteinExistence type="predicted"/>
<reference evidence="2" key="1">
    <citation type="journal article" date="2021" name="bioRxiv">
        <title>Whole Genome Assembly and Annotation of Northern Wild Rice, Zizania palustris L., Supports a Whole Genome Duplication in the Zizania Genus.</title>
        <authorList>
            <person name="Haas M."/>
            <person name="Kono T."/>
            <person name="Macchietto M."/>
            <person name="Millas R."/>
            <person name="McGilp L."/>
            <person name="Shao M."/>
            <person name="Duquette J."/>
            <person name="Hirsch C.N."/>
            <person name="Kimball J."/>
        </authorList>
    </citation>
    <scope>NUCLEOTIDE SEQUENCE</scope>
    <source>
        <tissue evidence="2">Fresh leaf tissue</tissue>
    </source>
</reference>
<gene>
    <name evidence="2" type="ORF">GUJ93_ZPchr0011g27310</name>
</gene>
<evidence type="ECO:0000256" key="1">
    <source>
        <dbReference type="SAM" id="MobiDB-lite"/>
    </source>
</evidence>